<evidence type="ECO:0000313" key="1">
    <source>
        <dbReference type="EMBL" id="GGX62106.1"/>
    </source>
</evidence>
<dbReference type="AlphaFoldDB" id="A0A918NCD7"/>
<comment type="caution">
    <text evidence="1">The sequence shown here is derived from an EMBL/GenBank/DDBJ whole genome shotgun (WGS) entry which is preliminary data.</text>
</comment>
<protein>
    <submittedName>
        <fullName evidence="1">Uncharacterized protein</fullName>
    </submittedName>
</protein>
<reference evidence="1" key="2">
    <citation type="submission" date="2020-09" db="EMBL/GenBank/DDBJ databases">
        <authorList>
            <person name="Sun Q."/>
            <person name="Ohkuma M."/>
        </authorList>
    </citation>
    <scope>NUCLEOTIDE SEQUENCE</scope>
    <source>
        <strain evidence="1">JCM 4790</strain>
    </source>
</reference>
<dbReference type="EMBL" id="BMVU01000004">
    <property type="protein sequence ID" value="GGX62106.1"/>
    <property type="molecule type" value="Genomic_DNA"/>
</dbReference>
<accession>A0A918NCD7</accession>
<proteinExistence type="predicted"/>
<sequence>MQFVKAPHALTGSAAVTCGPARPSATRAAGGTTKITILVVTGTARQPPPDPRNAEERPPGWVIALQCVGVTALQERRVRLCRVRTDP</sequence>
<reference evidence="1" key="1">
    <citation type="journal article" date="2014" name="Int. J. Syst. Evol. Microbiol.">
        <title>Complete genome sequence of Corynebacterium casei LMG S-19264T (=DSM 44701T), isolated from a smear-ripened cheese.</title>
        <authorList>
            <consortium name="US DOE Joint Genome Institute (JGI-PGF)"/>
            <person name="Walter F."/>
            <person name="Albersmeier A."/>
            <person name="Kalinowski J."/>
            <person name="Ruckert C."/>
        </authorList>
    </citation>
    <scope>NUCLEOTIDE SEQUENCE</scope>
    <source>
        <strain evidence="1">JCM 4790</strain>
    </source>
</reference>
<organism evidence="1 2">
    <name type="scientific">Streptomyces minutiscleroticus</name>
    <dbReference type="NCBI Taxonomy" id="68238"/>
    <lineage>
        <taxon>Bacteria</taxon>
        <taxon>Bacillati</taxon>
        <taxon>Actinomycetota</taxon>
        <taxon>Actinomycetes</taxon>
        <taxon>Kitasatosporales</taxon>
        <taxon>Streptomycetaceae</taxon>
        <taxon>Streptomyces</taxon>
    </lineage>
</organism>
<evidence type="ECO:0000313" key="2">
    <source>
        <dbReference type="Proteomes" id="UP000619244"/>
    </source>
</evidence>
<keyword evidence="2" id="KW-1185">Reference proteome</keyword>
<dbReference type="Proteomes" id="UP000619244">
    <property type="component" value="Unassembled WGS sequence"/>
</dbReference>
<gene>
    <name evidence="1" type="ORF">GCM10010358_15560</name>
</gene>
<name>A0A918NCD7_9ACTN</name>